<feature type="transmembrane region" description="Helical" evidence="1">
    <location>
        <begin position="45"/>
        <end position="71"/>
    </location>
</feature>
<evidence type="ECO:0000313" key="3">
    <source>
        <dbReference type="Proteomes" id="UP001138681"/>
    </source>
</evidence>
<dbReference type="EMBL" id="JAGSPC010000001">
    <property type="protein sequence ID" value="MBV7259953.1"/>
    <property type="molecule type" value="Genomic_DNA"/>
</dbReference>
<name>A0A9X1F621_9SPHN</name>
<protein>
    <submittedName>
        <fullName evidence="2">Uncharacterized protein</fullName>
    </submittedName>
</protein>
<dbReference type="RefSeq" id="WP_218405129.1">
    <property type="nucleotide sequence ID" value="NZ_JAGSPC010000001.1"/>
</dbReference>
<keyword evidence="1" id="KW-0472">Membrane</keyword>
<gene>
    <name evidence="2" type="ORF">KCG46_10280</name>
</gene>
<feature type="transmembrane region" description="Helical" evidence="1">
    <location>
        <begin position="138"/>
        <end position="157"/>
    </location>
</feature>
<proteinExistence type="predicted"/>
<comment type="caution">
    <text evidence="2">The sequence shown here is derived from an EMBL/GenBank/DDBJ whole genome shotgun (WGS) entry which is preliminary data.</text>
</comment>
<accession>A0A9X1F621</accession>
<dbReference type="Proteomes" id="UP001138681">
    <property type="component" value="Unassembled WGS sequence"/>
</dbReference>
<feature type="transmembrane region" description="Helical" evidence="1">
    <location>
        <begin position="78"/>
        <end position="100"/>
    </location>
</feature>
<keyword evidence="1" id="KW-1133">Transmembrane helix</keyword>
<feature type="transmembrane region" description="Helical" evidence="1">
    <location>
        <begin position="12"/>
        <end position="39"/>
    </location>
</feature>
<keyword evidence="3" id="KW-1185">Reference proteome</keyword>
<reference evidence="2" key="1">
    <citation type="submission" date="2021-04" db="EMBL/GenBank/DDBJ databases">
        <authorList>
            <person name="Pira H."/>
            <person name="Risdian C."/>
            <person name="Wink J."/>
        </authorList>
    </citation>
    <scope>NUCLEOTIDE SEQUENCE</scope>
    <source>
        <strain evidence="2">WH158</strain>
    </source>
</reference>
<organism evidence="2 3">
    <name type="scientific">Erythrobacter crassostreae</name>
    <dbReference type="NCBI Taxonomy" id="2828328"/>
    <lineage>
        <taxon>Bacteria</taxon>
        <taxon>Pseudomonadati</taxon>
        <taxon>Pseudomonadota</taxon>
        <taxon>Alphaproteobacteria</taxon>
        <taxon>Sphingomonadales</taxon>
        <taxon>Erythrobacteraceae</taxon>
        <taxon>Erythrobacter/Porphyrobacter group</taxon>
        <taxon>Erythrobacter</taxon>
    </lineage>
</organism>
<keyword evidence="1" id="KW-0812">Transmembrane</keyword>
<sequence>MSDRQKKVDRYLRAANIGTAAAIAFPFLHIAMGTVFLGYEDGDDLIIPALLFLAAITYLIAETYSIFYVFLRRKTDEFTLAMFHSGTTYAFFAAILWLVLGGYVEIFIDGMVAGEAYEAAKADGVNLNEIEQVESTDIIGRFAASVILAAFFIGFQIKRIRG</sequence>
<evidence type="ECO:0000313" key="2">
    <source>
        <dbReference type="EMBL" id="MBV7259953.1"/>
    </source>
</evidence>
<dbReference type="AlphaFoldDB" id="A0A9X1F621"/>
<evidence type="ECO:0000256" key="1">
    <source>
        <dbReference type="SAM" id="Phobius"/>
    </source>
</evidence>